<evidence type="ECO:0000256" key="1">
    <source>
        <dbReference type="SAM" id="Coils"/>
    </source>
</evidence>
<feature type="domain" description="DUF7656" evidence="3">
    <location>
        <begin position="280"/>
        <end position="347"/>
    </location>
</feature>
<evidence type="ECO:0000256" key="2">
    <source>
        <dbReference type="SAM" id="MobiDB-lite"/>
    </source>
</evidence>
<evidence type="ECO:0000313" key="6">
    <source>
        <dbReference type="Proteomes" id="UP000070501"/>
    </source>
</evidence>
<dbReference type="STRING" id="196109.A0A136IJF2"/>
<dbReference type="InterPro" id="IPR056073">
    <property type="entry name" value="DUF7656"/>
</dbReference>
<dbReference type="EMBL" id="KQ964296">
    <property type="protein sequence ID" value="KXJ85107.1"/>
    <property type="molecule type" value="Genomic_DNA"/>
</dbReference>
<dbReference type="Pfam" id="PF24676">
    <property type="entry name" value="DUF7656"/>
    <property type="match status" value="1"/>
</dbReference>
<proteinExistence type="predicted"/>
<feature type="region of interest" description="Disordered" evidence="2">
    <location>
        <begin position="1075"/>
        <end position="1106"/>
    </location>
</feature>
<dbReference type="CDD" id="cd00882">
    <property type="entry name" value="Ras_like_GTPase"/>
    <property type="match status" value="1"/>
</dbReference>
<feature type="domain" description="DUF8206" evidence="4">
    <location>
        <begin position="783"/>
        <end position="861"/>
    </location>
</feature>
<keyword evidence="6" id="KW-1185">Reference proteome</keyword>
<dbReference type="PANTHER" id="PTHR32046:SF11">
    <property type="entry name" value="IMMUNE-ASSOCIATED NUCLEOTIDE-BINDING PROTEIN 10-LIKE"/>
    <property type="match status" value="1"/>
</dbReference>
<dbReference type="Gene3D" id="3.40.50.300">
    <property type="entry name" value="P-loop containing nucleotide triphosphate hydrolases"/>
    <property type="match status" value="1"/>
</dbReference>
<dbReference type="OrthoDB" id="8954335at2759"/>
<gene>
    <name evidence="5" type="ORF">Micbo1qcDRAFT_224806</name>
</gene>
<accession>A0A136IJF2</accession>
<dbReference type="AlphaFoldDB" id="A0A136IJF2"/>
<sequence length="1118" mass="124994">MAGRVQRPALGQNVPLGTLYNARLDCFLPSSLHHHGTLVPSSMHHEAQDSQPYTKTTYQDSLKARFFGRSNSTDRSILQACNSSFYNLHAFSDAIDDVGITLDNLEEAFNHLSLLPLHIKHEYGGKGLPLTYTLLPLDTVALCLDIGGPALPPTITIPRKMADRFLELYDDFLAALFRCYEHHRFAKKKRLFLGEHAFQWSDRSINTLENAITLFSARFAETLNVVRTGQSDLQSLASLYESLVEFSREIPNFTELQRCAVAKVEMLESFETMGVEYFGFNGCDTQDQAAWKENQRLFHDLLQRGDASDRGAFAIVDAEATGSSVDIPHIVHIKEGKVLSKDVLADAKFAESHALVSCFARSEVEPFDQLPIKRYQVNIPCQACGTKESCDWLCDTCHGPLHFGVADEHLYCDCGKSPHRNYRFKCNGVQHGNNFTRFKSKALLKALRALSGTDDINILILGETGVGKSTFINAFLNYLTYNTLDEAKSASTLEAIIPCKFTTQIMDRSQPDKPIEEVKICVGDRDDEQDGSMGNSATQQTAVYPIIVGNRTIRLIDTPGIGDTRGHSFDKKNMADILDTLKSYDELHGILLLVKSNNARLTVTFNFCVKELLVHLHRSATENMAFAFTNTHISNYTPGDTYGPLTALLAKHGDVGLSLKIPTTYCFDSESFRYLAAYKQGHPLSNEDDFRRSWVHSRDESHRLVEYFSTRTPHQIKNTVSLHGARQAIADLIKPMAEISSLICDNIALTKDRQQDLASSHLTGTALRRKLQVMKRCLRTKTLDKPRTVCTDAACIDFEDDGTGEKRTNYKTHCHPVCYVSGISTDAVAYPGLIQCAAFGGKDRCMHCSHHWNVHMHVLYELEEYMKQVTDPEIERQLQKNANDVTIRETAVEQAERTIEEYRIEHKIVQEAAAQFAVFLRKHAMATHNDATLAYLDMLIRNEEAKIAAGGNSRQRQRLKDLEDDKARHIELTDILMALENGALAMGANSANLDVLDDERDVADLENKLYSLKHFGDVLRAVKNGISIAHETTNRERPHRVPNKSASLRLSQHANSALLTRTYDKDFPPLAAAGEVSKTQPAQYERGSQPGSANAPKGKKTKGRSIIDGFMDLVKGGL</sequence>
<organism evidence="5 6">
    <name type="scientific">Microdochium bolleyi</name>
    <dbReference type="NCBI Taxonomy" id="196109"/>
    <lineage>
        <taxon>Eukaryota</taxon>
        <taxon>Fungi</taxon>
        <taxon>Dikarya</taxon>
        <taxon>Ascomycota</taxon>
        <taxon>Pezizomycotina</taxon>
        <taxon>Sordariomycetes</taxon>
        <taxon>Xylariomycetidae</taxon>
        <taxon>Xylariales</taxon>
        <taxon>Microdochiaceae</taxon>
        <taxon>Microdochium</taxon>
    </lineage>
</organism>
<evidence type="ECO:0000313" key="5">
    <source>
        <dbReference type="EMBL" id="KXJ85107.1"/>
    </source>
</evidence>
<keyword evidence="1" id="KW-0175">Coiled coil</keyword>
<dbReference type="InterPro" id="IPR027417">
    <property type="entry name" value="P-loop_NTPase"/>
</dbReference>
<dbReference type="InterPro" id="IPR058519">
    <property type="entry name" value="DUF8206"/>
</dbReference>
<evidence type="ECO:0000259" key="4">
    <source>
        <dbReference type="Pfam" id="PF26633"/>
    </source>
</evidence>
<evidence type="ECO:0000259" key="3">
    <source>
        <dbReference type="Pfam" id="PF24676"/>
    </source>
</evidence>
<name>A0A136IJF2_9PEZI</name>
<dbReference type="InParanoid" id="A0A136IJF2"/>
<reference evidence="6" key="1">
    <citation type="submission" date="2016-02" db="EMBL/GenBank/DDBJ databases">
        <title>Draft genome sequence of Microdochium bolleyi, a fungal endophyte of beachgrass.</title>
        <authorList>
            <consortium name="DOE Joint Genome Institute"/>
            <person name="David A.S."/>
            <person name="May G."/>
            <person name="Haridas S."/>
            <person name="Lim J."/>
            <person name="Wang M."/>
            <person name="Labutti K."/>
            <person name="Lipzen A."/>
            <person name="Barry K."/>
            <person name="Grigoriev I.V."/>
        </authorList>
    </citation>
    <scope>NUCLEOTIDE SEQUENCE [LARGE SCALE GENOMIC DNA]</scope>
    <source>
        <strain evidence="6">J235TASD1</strain>
    </source>
</reference>
<dbReference type="SUPFAM" id="SSF52540">
    <property type="entry name" value="P-loop containing nucleoside triphosphate hydrolases"/>
    <property type="match status" value="1"/>
</dbReference>
<dbReference type="Pfam" id="PF26633">
    <property type="entry name" value="DUF8206"/>
    <property type="match status" value="1"/>
</dbReference>
<dbReference type="PANTHER" id="PTHR32046">
    <property type="entry name" value="G DOMAIN-CONTAINING PROTEIN"/>
    <property type="match status" value="1"/>
</dbReference>
<dbReference type="InterPro" id="IPR025662">
    <property type="entry name" value="Sigma_54_int_dom_ATP-bd_1"/>
</dbReference>
<protein>
    <submittedName>
        <fullName evidence="5">Uncharacterized protein</fullName>
    </submittedName>
</protein>
<dbReference type="PROSITE" id="PS00675">
    <property type="entry name" value="SIGMA54_INTERACT_1"/>
    <property type="match status" value="1"/>
</dbReference>
<feature type="coiled-coil region" evidence="1">
    <location>
        <begin position="952"/>
        <end position="1008"/>
    </location>
</feature>
<dbReference type="Proteomes" id="UP000070501">
    <property type="component" value="Unassembled WGS sequence"/>
</dbReference>